<evidence type="ECO:0000313" key="9">
    <source>
        <dbReference type="Proteomes" id="UP000460317"/>
    </source>
</evidence>
<protein>
    <submittedName>
        <fullName evidence="8">SSS family transporter</fullName>
    </submittedName>
</protein>
<dbReference type="GO" id="GO:0005886">
    <property type="term" value="C:plasma membrane"/>
    <property type="evidence" value="ECO:0007669"/>
    <property type="project" value="TreeGrafter"/>
</dbReference>
<dbReference type="GO" id="GO:0005412">
    <property type="term" value="F:D-glucose:sodium symporter activity"/>
    <property type="evidence" value="ECO:0007669"/>
    <property type="project" value="TreeGrafter"/>
</dbReference>
<evidence type="ECO:0000256" key="3">
    <source>
        <dbReference type="ARBA" id="ARBA00022692"/>
    </source>
</evidence>
<dbReference type="InterPro" id="IPR038377">
    <property type="entry name" value="Na/Glc_symporter_sf"/>
</dbReference>
<dbReference type="PROSITE" id="PS50283">
    <property type="entry name" value="NA_SOLUT_SYMP_3"/>
    <property type="match status" value="1"/>
</dbReference>
<dbReference type="Proteomes" id="UP000460317">
    <property type="component" value="Unassembled WGS sequence"/>
</dbReference>
<dbReference type="PANTHER" id="PTHR11819:SF195">
    <property type="entry name" value="SODIUM_GLUCOSE COTRANSPORTER 4"/>
    <property type="match status" value="1"/>
</dbReference>
<keyword evidence="4 7" id="KW-1133">Transmembrane helix</keyword>
<evidence type="ECO:0000256" key="6">
    <source>
        <dbReference type="RuleBase" id="RU362091"/>
    </source>
</evidence>
<evidence type="ECO:0000256" key="1">
    <source>
        <dbReference type="ARBA" id="ARBA00004141"/>
    </source>
</evidence>
<organism evidence="8 9">
    <name type="scientific">Bacteroides thetaiotaomicron</name>
    <dbReference type="NCBI Taxonomy" id="818"/>
    <lineage>
        <taxon>Bacteria</taxon>
        <taxon>Pseudomonadati</taxon>
        <taxon>Bacteroidota</taxon>
        <taxon>Bacteroidia</taxon>
        <taxon>Bacteroidales</taxon>
        <taxon>Bacteroidaceae</taxon>
        <taxon>Bacteroides</taxon>
    </lineage>
</organism>
<reference evidence="8 9" key="1">
    <citation type="journal article" date="2019" name="Nat. Med.">
        <title>A library of human gut bacterial isolates paired with longitudinal multiomics data enables mechanistic microbiome research.</title>
        <authorList>
            <person name="Poyet M."/>
            <person name="Groussin M."/>
            <person name="Gibbons S.M."/>
            <person name="Avila-Pacheco J."/>
            <person name="Jiang X."/>
            <person name="Kearney S.M."/>
            <person name="Perrotta A.R."/>
            <person name="Berdy B."/>
            <person name="Zhao S."/>
            <person name="Lieberman T.D."/>
            <person name="Swanson P.K."/>
            <person name="Smith M."/>
            <person name="Roesemann S."/>
            <person name="Alexander J.E."/>
            <person name="Rich S.A."/>
            <person name="Livny J."/>
            <person name="Vlamakis H."/>
            <person name="Clish C."/>
            <person name="Bullock K."/>
            <person name="Deik A."/>
            <person name="Scott J."/>
            <person name="Pierce K.A."/>
            <person name="Xavier R.J."/>
            <person name="Alm E.J."/>
        </authorList>
    </citation>
    <scope>NUCLEOTIDE SEQUENCE [LARGE SCALE GENOMIC DNA]</scope>
    <source>
        <strain evidence="8 9">BIOML-A165</strain>
    </source>
</reference>
<dbReference type="PANTHER" id="PTHR11819">
    <property type="entry name" value="SOLUTE CARRIER FAMILY 5"/>
    <property type="match status" value="1"/>
</dbReference>
<feature type="non-terminal residue" evidence="8">
    <location>
        <position position="128"/>
    </location>
</feature>
<proteinExistence type="inferred from homology"/>
<feature type="transmembrane region" description="Helical" evidence="7">
    <location>
        <begin position="13"/>
        <end position="31"/>
    </location>
</feature>
<accession>A0A7J5J941</accession>
<feature type="transmembrane region" description="Helical" evidence="7">
    <location>
        <begin position="92"/>
        <end position="109"/>
    </location>
</feature>
<dbReference type="Pfam" id="PF00474">
    <property type="entry name" value="SSF"/>
    <property type="match status" value="1"/>
</dbReference>
<feature type="transmembrane region" description="Helical" evidence="7">
    <location>
        <begin position="52"/>
        <end position="72"/>
    </location>
</feature>
<keyword evidence="3 7" id="KW-0812">Transmembrane</keyword>
<keyword evidence="5 7" id="KW-0472">Membrane</keyword>
<evidence type="ECO:0000313" key="8">
    <source>
        <dbReference type="EMBL" id="KAB4442749.1"/>
    </source>
</evidence>
<comment type="caution">
    <text evidence="8">The sequence shown here is derived from an EMBL/GenBank/DDBJ whole genome shotgun (WGS) entry which is preliminary data.</text>
</comment>
<evidence type="ECO:0000256" key="2">
    <source>
        <dbReference type="ARBA" id="ARBA00006434"/>
    </source>
</evidence>
<dbReference type="InterPro" id="IPR001734">
    <property type="entry name" value="Na/solute_symporter"/>
</dbReference>
<dbReference type="Gene3D" id="1.20.1730.10">
    <property type="entry name" value="Sodium/glucose cotransporter"/>
    <property type="match status" value="1"/>
</dbReference>
<dbReference type="EMBL" id="WCSB01000324">
    <property type="protein sequence ID" value="KAB4442749.1"/>
    <property type="molecule type" value="Genomic_DNA"/>
</dbReference>
<evidence type="ECO:0000256" key="5">
    <source>
        <dbReference type="ARBA" id="ARBA00023136"/>
    </source>
</evidence>
<name>A0A7J5J941_BACT4</name>
<evidence type="ECO:0000256" key="7">
    <source>
        <dbReference type="SAM" id="Phobius"/>
    </source>
</evidence>
<dbReference type="AlphaFoldDB" id="A0A7J5J941"/>
<comment type="similarity">
    <text evidence="2 6">Belongs to the sodium:solute symporter (SSF) (TC 2.A.21) family.</text>
</comment>
<sequence>MNWNSHEFIWLDWTILAVGIVAVIWAVWRSVQKDKRSQQGASSEDYLFGKGEPWYIIGAAIFAANIGSEHLVGLAGTGAKSGVGMAHWEMQGWMILLLGWLFVPFYQLLNNKMGKIITMPDFLKYRYT</sequence>
<gene>
    <name evidence="8" type="ORF">GAN93_27605</name>
</gene>
<comment type="subcellular location">
    <subcellularLocation>
        <location evidence="1">Membrane</location>
        <topology evidence="1">Multi-pass membrane protein</topology>
    </subcellularLocation>
</comment>
<evidence type="ECO:0000256" key="4">
    <source>
        <dbReference type="ARBA" id="ARBA00022989"/>
    </source>
</evidence>